<organism evidence="1 2">
    <name type="scientific">Cucumis sativus</name>
    <name type="common">Cucumber</name>
    <dbReference type="NCBI Taxonomy" id="3659"/>
    <lineage>
        <taxon>Eukaryota</taxon>
        <taxon>Viridiplantae</taxon>
        <taxon>Streptophyta</taxon>
        <taxon>Embryophyta</taxon>
        <taxon>Tracheophyta</taxon>
        <taxon>Spermatophyta</taxon>
        <taxon>Magnoliopsida</taxon>
        <taxon>eudicotyledons</taxon>
        <taxon>Gunneridae</taxon>
        <taxon>Pentapetalae</taxon>
        <taxon>rosids</taxon>
        <taxon>fabids</taxon>
        <taxon>Cucurbitales</taxon>
        <taxon>Cucurbitaceae</taxon>
        <taxon>Benincaseae</taxon>
        <taxon>Cucumis</taxon>
    </lineage>
</organism>
<proteinExistence type="predicted"/>
<protein>
    <submittedName>
        <fullName evidence="1">Uncharacterized protein</fullName>
    </submittedName>
</protein>
<dbReference type="Gramene" id="KGN46348">
    <property type="protein sequence ID" value="KGN46348"/>
    <property type="gene ID" value="Csa_6G087765"/>
</dbReference>
<reference evidence="1 2" key="2">
    <citation type="journal article" date="2009" name="PLoS ONE">
        <title>An integrated genetic and cytogenetic map of the cucumber genome.</title>
        <authorList>
            <person name="Ren Y."/>
            <person name="Zhang Z."/>
            <person name="Liu J."/>
            <person name="Staub J.E."/>
            <person name="Han Y."/>
            <person name="Cheng Z."/>
            <person name="Li X."/>
            <person name="Lu J."/>
            <person name="Miao H."/>
            <person name="Kang H."/>
            <person name="Xie B."/>
            <person name="Gu X."/>
            <person name="Wang X."/>
            <person name="Du Y."/>
            <person name="Jin W."/>
            <person name="Huang S."/>
        </authorList>
    </citation>
    <scope>NUCLEOTIDE SEQUENCE [LARGE SCALE GENOMIC DNA]</scope>
    <source>
        <strain evidence="2">cv. 9930</strain>
    </source>
</reference>
<evidence type="ECO:0000313" key="1">
    <source>
        <dbReference type="EMBL" id="KGN46348.1"/>
    </source>
</evidence>
<accession>A0A0A0KA41</accession>
<reference evidence="1 2" key="3">
    <citation type="journal article" date="2010" name="BMC Genomics">
        <title>Transcriptome sequencing and comparative analysis of cucumber flowers with different sex types.</title>
        <authorList>
            <person name="Guo S."/>
            <person name="Zheng Y."/>
            <person name="Joung J.G."/>
            <person name="Liu S."/>
            <person name="Zhang Z."/>
            <person name="Crasta O.R."/>
            <person name="Sobral B.W."/>
            <person name="Xu Y."/>
            <person name="Huang S."/>
            <person name="Fei Z."/>
        </authorList>
    </citation>
    <scope>NUCLEOTIDE SEQUENCE [LARGE SCALE GENOMIC DNA]</scope>
    <source>
        <strain evidence="2">cv. 9930</strain>
    </source>
</reference>
<reference evidence="1 2" key="1">
    <citation type="journal article" date="2009" name="Nat. Genet.">
        <title>The genome of the cucumber, Cucumis sativus L.</title>
        <authorList>
            <person name="Huang S."/>
            <person name="Li R."/>
            <person name="Zhang Z."/>
            <person name="Li L."/>
            <person name="Gu X."/>
            <person name="Fan W."/>
            <person name="Lucas W.J."/>
            <person name="Wang X."/>
            <person name="Xie B."/>
            <person name="Ni P."/>
            <person name="Ren Y."/>
            <person name="Zhu H."/>
            <person name="Li J."/>
            <person name="Lin K."/>
            <person name="Jin W."/>
            <person name="Fei Z."/>
            <person name="Li G."/>
            <person name="Staub J."/>
            <person name="Kilian A."/>
            <person name="van der Vossen E.A."/>
            <person name="Wu Y."/>
            <person name="Guo J."/>
            <person name="He J."/>
            <person name="Jia Z."/>
            <person name="Ren Y."/>
            <person name="Tian G."/>
            <person name="Lu Y."/>
            <person name="Ruan J."/>
            <person name="Qian W."/>
            <person name="Wang M."/>
            <person name="Huang Q."/>
            <person name="Li B."/>
            <person name="Xuan Z."/>
            <person name="Cao J."/>
            <person name="Asan"/>
            <person name="Wu Z."/>
            <person name="Zhang J."/>
            <person name="Cai Q."/>
            <person name="Bai Y."/>
            <person name="Zhao B."/>
            <person name="Han Y."/>
            <person name="Li Y."/>
            <person name="Li X."/>
            <person name="Wang S."/>
            <person name="Shi Q."/>
            <person name="Liu S."/>
            <person name="Cho W.K."/>
            <person name="Kim J.Y."/>
            <person name="Xu Y."/>
            <person name="Heller-Uszynska K."/>
            <person name="Miao H."/>
            <person name="Cheng Z."/>
            <person name="Zhang S."/>
            <person name="Wu J."/>
            <person name="Yang Y."/>
            <person name="Kang H."/>
            <person name="Li M."/>
            <person name="Liang H."/>
            <person name="Ren X."/>
            <person name="Shi Z."/>
            <person name="Wen M."/>
            <person name="Jian M."/>
            <person name="Yang H."/>
            <person name="Zhang G."/>
            <person name="Yang Z."/>
            <person name="Chen R."/>
            <person name="Liu S."/>
            <person name="Li J."/>
            <person name="Ma L."/>
            <person name="Liu H."/>
            <person name="Zhou Y."/>
            <person name="Zhao J."/>
            <person name="Fang X."/>
            <person name="Li G."/>
            <person name="Fang L."/>
            <person name="Li Y."/>
            <person name="Liu D."/>
            <person name="Zheng H."/>
            <person name="Zhang Y."/>
            <person name="Qin N."/>
            <person name="Li Z."/>
            <person name="Yang G."/>
            <person name="Yang S."/>
            <person name="Bolund L."/>
            <person name="Kristiansen K."/>
            <person name="Zheng H."/>
            <person name="Li S."/>
            <person name="Zhang X."/>
            <person name="Yang H."/>
            <person name="Wang J."/>
            <person name="Sun R."/>
            <person name="Zhang B."/>
            <person name="Jiang S."/>
            <person name="Wang J."/>
            <person name="Du Y."/>
            <person name="Li S."/>
        </authorList>
    </citation>
    <scope>NUCLEOTIDE SEQUENCE [LARGE SCALE GENOMIC DNA]</scope>
    <source>
        <strain evidence="2">cv. 9930</strain>
    </source>
</reference>
<gene>
    <name evidence="1" type="ORF">Csa_6G087765</name>
</gene>
<name>A0A0A0KA41_CUCSA</name>
<keyword evidence="2" id="KW-1185">Reference proteome</keyword>
<sequence length="62" mass="7432">MRSKKSGTRRATRMNGLNISPHSLYHSFRLCSNNWIFWRRSLRHFCTFHGNGLRSRNHSISR</sequence>
<dbReference type="EMBL" id="CM002927">
    <property type="protein sequence ID" value="KGN46348.1"/>
    <property type="molecule type" value="Genomic_DNA"/>
</dbReference>
<reference evidence="1 2" key="4">
    <citation type="journal article" date="2011" name="BMC Genomics">
        <title>RNA-Seq improves annotation of protein-coding genes in the cucumber genome.</title>
        <authorList>
            <person name="Li Z."/>
            <person name="Zhang Z."/>
            <person name="Yan P."/>
            <person name="Huang S."/>
            <person name="Fei Z."/>
            <person name="Lin K."/>
        </authorList>
    </citation>
    <scope>NUCLEOTIDE SEQUENCE [LARGE SCALE GENOMIC DNA]</scope>
    <source>
        <strain evidence="2">cv. 9930</strain>
    </source>
</reference>
<evidence type="ECO:0000313" key="2">
    <source>
        <dbReference type="Proteomes" id="UP000029981"/>
    </source>
</evidence>
<dbReference type="AlphaFoldDB" id="A0A0A0KA41"/>
<dbReference type="Proteomes" id="UP000029981">
    <property type="component" value="Chromosome 6"/>
</dbReference>